<dbReference type="Proteomes" id="UP000248897">
    <property type="component" value="Chromosome 1"/>
</dbReference>
<dbReference type="Gene3D" id="3.40.50.170">
    <property type="entry name" value="Formyl transferase, N-terminal domain"/>
    <property type="match status" value="1"/>
</dbReference>
<sequence>MKNIALFVGNDIFSWLACQDVISALNKECTFTVYFPLAKAAGRLQEPEIRQLALYEREVLNDFVFPFVSRNADACEGAYQPPQVFLAGAGVTAHRIADINDATFISSLGNMDAVVSLRCYQKFSADYVRAFSQRGKLLWNLHPGDLPHYRGVMTLFRAMMNGEKNGALTLHEMDEHWDAGPVLARLPVELRYELSFLENMMLAGMRSGAFLAGQLMRAGERKSLIVERQGNYRYWGFPDALTLAQAAEAGIELIDHDAIRRHYLALFVGDEFHPLAGQFSAGFDDFIRAHGHD</sequence>
<dbReference type="Proteomes" id="UP000594967">
    <property type="component" value="Chromosome"/>
</dbReference>
<reference evidence="2 5" key="2">
    <citation type="submission" date="2020-12" db="EMBL/GenBank/DDBJ databases">
        <title>FDA dAtabase for Regulatory Grade micrObial Sequences (FDA-ARGOS): Supporting development and validation of Infectious Disease Dx tests.</title>
        <authorList>
            <person name="Sproer C."/>
            <person name="Gronow S."/>
            <person name="Severitt S."/>
            <person name="Schroder I."/>
            <person name="Tallon L."/>
            <person name="Sadzewicz L."/>
            <person name="Zhao X."/>
            <person name="Boylan J."/>
            <person name="Ott S."/>
            <person name="Bowen H."/>
            <person name="Vavikolanu K."/>
            <person name="Mehta A."/>
            <person name="Aluvathingal J."/>
            <person name="Nadendla S."/>
            <person name="Lowell S."/>
            <person name="Myers T."/>
            <person name="Yan Y."/>
            <person name="Sichtig H."/>
        </authorList>
    </citation>
    <scope>NUCLEOTIDE SEQUENCE [LARGE SCALE GENOMIC DNA]</scope>
    <source>
        <strain evidence="2 5">FDAARGOS_907</strain>
    </source>
</reference>
<dbReference type="RefSeq" id="WP_063200985.1">
    <property type="nucleotide sequence ID" value="NZ_CAMITG010000001.1"/>
</dbReference>
<reference evidence="3 4" key="1">
    <citation type="submission" date="2018-06" db="EMBL/GenBank/DDBJ databases">
        <authorList>
            <consortium name="Pathogen Informatics"/>
            <person name="Doyle S."/>
        </authorList>
    </citation>
    <scope>NUCLEOTIDE SEQUENCE [LARGE SCALE GENOMIC DNA]</scope>
    <source>
        <strain evidence="3 4">NCTC12961</strain>
    </source>
</reference>
<organism evidence="3 4">
    <name type="scientific">Serratia plymuthica</name>
    <dbReference type="NCBI Taxonomy" id="82996"/>
    <lineage>
        <taxon>Bacteria</taxon>
        <taxon>Pseudomonadati</taxon>
        <taxon>Pseudomonadota</taxon>
        <taxon>Gammaproteobacteria</taxon>
        <taxon>Enterobacterales</taxon>
        <taxon>Yersiniaceae</taxon>
        <taxon>Serratia</taxon>
    </lineage>
</organism>
<evidence type="ECO:0000313" key="2">
    <source>
        <dbReference type="EMBL" id="QPS18949.1"/>
    </source>
</evidence>
<evidence type="ECO:0000259" key="1">
    <source>
        <dbReference type="Pfam" id="PF00551"/>
    </source>
</evidence>
<dbReference type="EMBL" id="LS483469">
    <property type="protein sequence ID" value="SQI45791.1"/>
    <property type="molecule type" value="Genomic_DNA"/>
</dbReference>
<dbReference type="STRING" id="82996.ADP72_13650"/>
<accession>A0A2X4V3Z5</accession>
<protein>
    <submittedName>
        <fullName evidence="3">Bifunctional UDP-glucuronic acid decarboxylase/UDP-4-amino-4-deoxy-L-arabinose formyltransferase</fullName>
    </submittedName>
</protein>
<dbReference type="Pfam" id="PF00551">
    <property type="entry name" value="Formyl_trans_N"/>
    <property type="match status" value="1"/>
</dbReference>
<dbReference type="InterPro" id="IPR002376">
    <property type="entry name" value="Formyl_transf_N"/>
</dbReference>
<keyword evidence="5" id="KW-1185">Reference proteome</keyword>
<name>A0A2X4V3Z5_SERPL</name>
<gene>
    <name evidence="2" type="ORF">I6G64_15215</name>
    <name evidence="3" type="ORF">NCTC12961_05308</name>
</gene>
<evidence type="ECO:0000313" key="4">
    <source>
        <dbReference type="Proteomes" id="UP000248897"/>
    </source>
</evidence>
<dbReference type="EMBL" id="CP065673">
    <property type="protein sequence ID" value="QPS18949.1"/>
    <property type="molecule type" value="Genomic_DNA"/>
</dbReference>
<proteinExistence type="predicted"/>
<feature type="domain" description="Formyl transferase N-terminal" evidence="1">
    <location>
        <begin position="111"/>
        <end position="189"/>
    </location>
</feature>
<dbReference type="GO" id="GO:0016740">
    <property type="term" value="F:transferase activity"/>
    <property type="evidence" value="ECO:0007669"/>
    <property type="project" value="UniProtKB-KW"/>
</dbReference>
<dbReference type="AlphaFoldDB" id="A0A2X4V3Z5"/>
<evidence type="ECO:0000313" key="5">
    <source>
        <dbReference type="Proteomes" id="UP000594967"/>
    </source>
</evidence>
<dbReference type="SUPFAM" id="SSF53328">
    <property type="entry name" value="Formyltransferase"/>
    <property type="match status" value="1"/>
</dbReference>
<evidence type="ECO:0000313" key="3">
    <source>
        <dbReference type="EMBL" id="SQI45791.1"/>
    </source>
</evidence>
<dbReference type="InterPro" id="IPR036477">
    <property type="entry name" value="Formyl_transf_N_sf"/>
</dbReference>
<keyword evidence="3" id="KW-0808">Transferase</keyword>